<gene>
    <name evidence="3" type="ORF">GSPATT00033254001</name>
</gene>
<sequence>MELVDFVVQALIKRILIIPFLLYVETEKSNDQQQINIISIDIPFEELKILFLNEDSNLESTSEQIALKSVQFQEIRIQFINIRNQCKFSFHNESLKLVNVLVFNFIKFVHIIQQFTLKTMRYMILFALIMLVVSEDIKCPADMDTTVSCTKEYSPVCGYSSEDYQQGTFENSCFGCRAKNVVYYKPEPCLVYSAPPPGTSTSTNTNSNSSTSSSTSSIHKCDTPKIENAICPEQFKQTCGLFNSKIQCIKAPCGQVFTNECFACANENVDTYFFGNCDELPKEDTNQTPETDYIKCSDPRPEMCDMLYTDTCAFTEFPCYSDSCMKLTGSGCQACSDKTVVGFMKQACSKYSQIFESTAVDGQKDGTDDLADQEVQYQCSLNRPTSCDDNVNEVCASQKCNDTICKKEYSNECQACLDSDTTSYSKGKCDAASSGVLLGVAFIIHLFI</sequence>
<dbReference type="HOGENOM" id="CLU_049533_0_0_1"/>
<feature type="domain" description="Kazal-like" evidence="2">
    <location>
        <begin position="373"/>
        <end position="431"/>
    </location>
</feature>
<dbReference type="PROSITE" id="PS51465">
    <property type="entry name" value="KAZAL_2"/>
    <property type="match status" value="1"/>
</dbReference>
<evidence type="ECO:0000256" key="1">
    <source>
        <dbReference type="SAM" id="MobiDB-lite"/>
    </source>
</evidence>
<accession>A0BXY4</accession>
<proteinExistence type="predicted"/>
<reference evidence="3 4" key="1">
    <citation type="journal article" date="2006" name="Nature">
        <title>Global trends of whole-genome duplications revealed by the ciliate Paramecium tetraurelia.</title>
        <authorList>
            <consortium name="Genoscope"/>
            <person name="Aury J.-M."/>
            <person name="Jaillon O."/>
            <person name="Duret L."/>
            <person name="Noel B."/>
            <person name="Jubin C."/>
            <person name="Porcel B.M."/>
            <person name="Segurens B."/>
            <person name="Daubin V."/>
            <person name="Anthouard V."/>
            <person name="Aiach N."/>
            <person name="Arnaiz O."/>
            <person name="Billaut A."/>
            <person name="Beisson J."/>
            <person name="Blanc I."/>
            <person name="Bouhouche K."/>
            <person name="Camara F."/>
            <person name="Duharcourt S."/>
            <person name="Guigo R."/>
            <person name="Gogendeau D."/>
            <person name="Katinka M."/>
            <person name="Keller A.-M."/>
            <person name="Kissmehl R."/>
            <person name="Klotz C."/>
            <person name="Koll F."/>
            <person name="Le Moue A."/>
            <person name="Lepere C."/>
            <person name="Malinsky S."/>
            <person name="Nowacki M."/>
            <person name="Nowak J.K."/>
            <person name="Plattner H."/>
            <person name="Poulain J."/>
            <person name="Ruiz F."/>
            <person name="Serrano V."/>
            <person name="Zagulski M."/>
            <person name="Dessen P."/>
            <person name="Betermier M."/>
            <person name="Weissenbach J."/>
            <person name="Scarpelli C."/>
            <person name="Schachter V."/>
            <person name="Sperling L."/>
            <person name="Meyer E."/>
            <person name="Cohen J."/>
            <person name="Wincker P."/>
        </authorList>
    </citation>
    <scope>NUCLEOTIDE SEQUENCE [LARGE SCALE GENOMIC DNA]</scope>
    <source>
        <strain evidence="3 4">Stock d4-2</strain>
    </source>
</reference>
<protein>
    <recommendedName>
        <fullName evidence="2">Kazal-like domain-containing protein</fullName>
    </recommendedName>
</protein>
<dbReference type="InParanoid" id="A0BXY4"/>
<feature type="region of interest" description="Disordered" evidence="1">
    <location>
        <begin position="198"/>
        <end position="220"/>
    </location>
</feature>
<dbReference type="GeneID" id="5016583"/>
<evidence type="ECO:0000259" key="2">
    <source>
        <dbReference type="PROSITE" id="PS51465"/>
    </source>
</evidence>
<dbReference type="KEGG" id="ptm:GSPATT00033254001"/>
<dbReference type="Proteomes" id="UP000000600">
    <property type="component" value="Unassembled WGS sequence"/>
</dbReference>
<organism evidence="3 4">
    <name type="scientific">Paramecium tetraurelia</name>
    <dbReference type="NCBI Taxonomy" id="5888"/>
    <lineage>
        <taxon>Eukaryota</taxon>
        <taxon>Sar</taxon>
        <taxon>Alveolata</taxon>
        <taxon>Ciliophora</taxon>
        <taxon>Intramacronucleata</taxon>
        <taxon>Oligohymenophorea</taxon>
        <taxon>Peniculida</taxon>
        <taxon>Parameciidae</taxon>
        <taxon>Paramecium</taxon>
    </lineage>
</organism>
<dbReference type="eggNOG" id="ENOG502T0KT">
    <property type="taxonomic scope" value="Eukaryota"/>
</dbReference>
<dbReference type="OrthoDB" id="301169at2759"/>
<dbReference type="RefSeq" id="XP_001430799.1">
    <property type="nucleotide sequence ID" value="XM_001430762.1"/>
</dbReference>
<dbReference type="EMBL" id="CT868025">
    <property type="protein sequence ID" value="CAK63401.1"/>
    <property type="molecule type" value="Genomic_DNA"/>
</dbReference>
<name>A0BXY4_PARTE</name>
<feature type="compositionally biased region" description="Low complexity" evidence="1">
    <location>
        <begin position="199"/>
        <end position="217"/>
    </location>
</feature>
<dbReference type="AlphaFoldDB" id="A0BXY4"/>
<dbReference type="OMA" id="NECFACA"/>
<evidence type="ECO:0000313" key="4">
    <source>
        <dbReference type="Proteomes" id="UP000000600"/>
    </source>
</evidence>
<dbReference type="InterPro" id="IPR002350">
    <property type="entry name" value="Kazal_dom"/>
</dbReference>
<evidence type="ECO:0000313" key="3">
    <source>
        <dbReference type="EMBL" id="CAK63401.1"/>
    </source>
</evidence>
<keyword evidence="4" id="KW-1185">Reference proteome</keyword>